<feature type="domain" description="Double-GTPase 2" evidence="3">
    <location>
        <begin position="263"/>
        <end position="499"/>
    </location>
</feature>
<evidence type="ECO:0000313" key="4">
    <source>
        <dbReference type="EMBL" id="OHV26374.1"/>
    </source>
</evidence>
<name>A0A1S1Q2M1_9ACTN</name>
<feature type="region of interest" description="Disordered" evidence="1">
    <location>
        <begin position="54"/>
        <end position="73"/>
    </location>
</feature>
<reference evidence="5" key="1">
    <citation type="submission" date="2016-07" db="EMBL/GenBank/DDBJ databases">
        <title>Frankia sp. NRRL B-16219 Genome sequencing.</title>
        <authorList>
            <person name="Ghodhbane-Gtari F."/>
            <person name="Swanson E."/>
            <person name="Gueddou A."/>
            <person name="Louati M."/>
            <person name="Nouioui I."/>
            <person name="Hezbri K."/>
            <person name="Abebe-Akele F."/>
            <person name="Simpson S."/>
            <person name="Morris K."/>
            <person name="Thomas K."/>
            <person name="Gtari M."/>
            <person name="Tisa L.S."/>
        </authorList>
    </citation>
    <scope>NUCLEOTIDE SEQUENCE [LARGE SCALE GENOMIC DNA]</scope>
    <source>
        <strain evidence="5">NRRL B-16219</strain>
    </source>
</reference>
<accession>A0A1S1Q2M1</accession>
<keyword evidence="2" id="KW-1133">Transmembrane helix</keyword>
<gene>
    <name evidence="4" type="ORF">BBK14_21335</name>
</gene>
<sequence length="515" mass="57483">MMGSLILLIIAIWLAFFFFTVPGPFIAGAAALYVAGALVVAYFQEFGRAMGLGPNPAAATPEQPPPRRTEDGKEPAYRQYLFGQARHDLRHAHGLVWPRLAALGRNHRRWVKNTFFGYGAMDWHWPVGVVLMVGLFAGTILGLAVISLVATAQGVVLLAVFLLAFLGIYLLRGIDTVLLWIRGVRITCPSCYRRGFYPSYECRNCTVRHHDVRPGRYGVVRRVCACGERLPTLLLLGSHRMNAFCAHCEAPLAESVGTAAEVVLPVFGAAGAGKTRLMIVIMMAVEAIAGRSGATLTLADEDTRKWDAQARRELIRSDKVAKTGIRLPRAYSLYVEPRRGGRRLIHVFDPAGEYFNESERLQELQFLTLARTFLFVVDPLSVDALWARLDRADQNRYSGVRARREPEFVFAQTVQNLEAMGVRTKKARLVVVVSKRDLVSRILIEDGVEDGEEALVRWLDENLHQGNMLRSMRHAFGEVQFFLTTSIISDDSRVDDSIEKLTSWTLARQGLRLSG</sequence>
<organism evidence="4 5">
    <name type="scientific">Parafrankia soli</name>
    <dbReference type="NCBI Taxonomy" id="2599596"/>
    <lineage>
        <taxon>Bacteria</taxon>
        <taxon>Bacillati</taxon>
        <taxon>Actinomycetota</taxon>
        <taxon>Actinomycetes</taxon>
        <taxon>Frankiales</taxon>
        <taxon>Frankiaceae</taxon>
        <taxon>Parafrankia</taxon>
    </lineage>
</organism>
<dbReference type="EMBL" id="MAXA01000227">
    <property type="protein sequence ID" value="OHV26374.1"/>
    <property type="molecule type" value="Genomic_DNA"/>
</dbReference>
<dbReference type="Pfam" id="PF19993">
    <property type="entry name" value="DO-GTPase2"/>
    <property type="match status" value="1"/>
</dbReference>
<keyword evidence="2" id="KW-0812">Transmembrane</keyword>
<dbReference type="Proteomes" id="UP000179769">
    <property type="component" value="Unassembled WGS sequence"/>
</dbReference>
<evidence type="ECO:0000256" key="2">
    <source>
        <dbReference type="SAM" id="Phobius"/>
    </source>
</evidence>
<evidence type="ECO:0000256" key="1">
    <source>
        <dbReference type="SAM" id="MobiDB-lite"/>
    </source>
</evidence>
<dbReference type="InterPro" id="IPR045528">
    <property type="entry name" value="DO-GTPase2"/>
</dbReference>
<feature type="transmembrane region" description="Helical" evidence="2">
    <location>
        <begin position="123"/>
        <end position="149"/>
    </location>
</feature>
<feature type="transmembrane region" description="Helical" evidence="2">
    <location>
        <begin position="156"/>
        <end position="181"/>
    </location>
</feature>
<evidence type="ECO:0000259" key="3">
    <source>
        <dbReference type="Pfam" id="PF19993"/>
    </source>
</evidence>
<proteinExistence type="predicted"/>
<comment type="caution">
    <text evidence="4">The sequence shown here is derived from an EMBL/GenBank/DDBJ whole genome shotgun (WGS) entry which is preliminary data.</text>
</comment>
<keyword evidence="2" id="KW-0472">Membrane</keyword>
<dbReference type="AlphaFoldDB" id="A0A1S1Q2M1"/>
<keyword evidence="5" id="KW-1185">Reference proteome</keyword>
<protein>
    <recommendedName>
        <fullName evidence="3">Double-GTPase 2 domain-containing protein</fullName>
    </recommendedName>
</protein>
<evidence type="ECO:0000313" key="5">
    <source>
        <dbReference type="Proteomes" id="UP000179769"/>
    </source>
</evidence>
<dbReference type="RefSeq" id="WP_071065125.1">
    <property type="nucleotide sequence ID" value="NZ_MAXA01000227.1"/>
</dbReference>
<dbReference type="OrthoDB" id="2990125at2"/>